<dbReference type="RefSeq" id="WP_268639692.1">
    <property type="nucleotide sequence ID" value="NZ_JAMDLZ010000055.1"/>
</dbReference>
<keyword evidence="3" id="KW-1185">Reference proteome</keyword>
<reference evidence="2 3" key="1">
    <citation type="submission" date="2022-05" db="EMBL/GenBank/DDBJ databases">
        <title>Genome Sequencing of Bee-Associated Microbes.</title>
        <authorList>
            <person name="Dunlap C."/>
        </authorList>
    </citation>
    <scope>NUCLEOTIDE SEQUENCE [LARGE SCALE GENOMIC DNA]</scope>
    <source>
        <strain evidence="2 3">NRRL BD-083</strain>
    </source>
</reference>
<feature type="transmembrane region" description="Helical" evidence="1">
    <location>
        <begin position="89"/>
        <end position="107"/>
    </location>
</feature>
<dbReference type="EMBL" id="JAMDLZ010000055">
    <property type="protein sequence ID" value="MCY9549794.1"/>
    <property type="molecule type" value="Genomic_DNA"/>
</dbReference>
<protein>
    <submittedName>
        <fullName evidence="2">Uncharacterized protein</fullName>
    </submittedName>
</protein>
<sequence length="117" mass="13862">MLNFFNKYSKYVVLLIFIFEIIYFGIPDYVQPVFVYVYLLFFGLAYLFAIIQDFFNPSEKTDILLRVVIIISSLVIMITSIYYKSTFSLIFSMIMFMAISFSLYLAIKQNKTNKQQD</sequence>
<feature type="transmembrane region" description="Helical" evidence="1">
    <location>
        <begin position="33"/>
        <end position="51"/>
    </location>
</feature>
<name>A0ABT4EVU7_9BACI</name>
<proteinExistence type="predicted"/>
<keyword evidence="1" id="KW-0472">Membrane</keyword>
<accession>A0ABT4EVU7</accession>
<evidence type="ECO:0000313" key="3">
    <source>
        <dbReference type="Proteomes" id="UP001527052"/>
    </source>
</evidence>
<gene>
    <name evidence="2" type="ORF">M5W82_23245</name>
</gene>
<dbReference type="Proteomes" id="UP001527052">
    <property type="component" value="Unassembled WGS sequence"/>
</dbReference>
<feature type="transmembrane region" description="Helical" evidence="1">
    <location>
        <begin position="12"/>
        <end position="27"/>
    </location>
</feature>
<comment type="caution">
    <text evidence="2">The sequence shown here is derived from an EMBL/GenBank/DDBJ whole genome shotgun (WGS) entry which is preliminary data.</text>
</comment>
<evidence type="ECO:0000256" key="1">
    <source>
        <dbReference type="SAM" id="Phobius"/>
    </source>
</evidence>
<feature type="transmembrane region" description="Helical" evidence="1">
    <location>
        <begin position="63"/>
        <end position="83"/>
    </location>
</feature>
<keyword evidence="1" id="KW-1133">Transmembrane helix</keyword>
<organism evidence="2 3">
    <name type="scientific">Lysinibacillus xylanilyticus</name>
    <dbReference type="NCBI Taxonomy" id="582475"/>
    <lineage>
        <taxon>Bacteria</taxon>
        <taxon>Bacillati</taxon>
        <taxon>Bacillota</taxon>
        <taxon>Bacilli</taxon>
        <taxon>Bacillales</taxon>
        <taxon>Bacillaceae</taxon>
        <taxon>Lysinibacillus</taxon>
    </lineage>
</organism>
<evidence type="ECO:0000313" key="2">
    <source>
        <dbReference type="EMBL" id="MCY9549794.1"/>
    </source>
</evidence>
<keyword evidence="1" id="KW-0812">Transmembrane</keyword>